<dbReference type="InterPro" id="IPR019039">
    <property type="entry name" value="T4-Rnl1-like_N"/>
</dbReference>
<evidence type="ECO:0000313" key="6">
    <source>
        <dbReference type="Proteomes" id="UP000323386"/>
    </source>
</evidence>
<dbReference type="Pfam" id="PF08302">
    <property type="entry name" value="tRNA_lig_CPD"/>
    <property type="match status" value="1"/>
</dbReference>
<dbReference type="EMBL" id="OOIP01000009">
    <property type="protein sequence ID" value="SPO38218.1"/>
    <property type="molecule type" value="Genomic_DNA"/>
</dbReference>
<feature type="compositionally biased region" description="Basic and acidic residues" evidence="1">
    <location>
        <begin position="486"/>
        <end position="499"/>
    </location>
</feature>
<feature type="compositionally biased region" description="Polar residues" evidence="1">
    <location>
        <begin position="50"/>
        <end position="61"/>
    </location>
</feature>
<feature type="region of interest" description="Disordered" evidence="1">
    <location>
        <begin position="347"/>
        <end position="378"/>
    </location>
</feature>
<dbReference type="Proteomes" id="UP000323386">
    <property type="component" value="Unassembled WGS sequence"/>
</dbReference>
<dbReference type="Pfam" id="PF08303">
    <property type="entry name" value="tRNA_lig_kinase"/>
    <property type="match status" value="2"/>
</dbReference>
<dbReference type="PANTHER" id="PTHR32004">
    <property type="entry name" value="TRNA LIGASE"/>
    <property type="match status" value="1"/>
</dbReference>
<feature type="domain" description="tRNA ligase phosphodiesterase" evidence="2">
    <location>
        <begin position="819"/>
        <end position="1077"/>
    </location>
</feature>
<feature type="region of interest" description="Disordered" evidence="1">
    <location>
        <begin position="421"/>
        <end position="520"/>
    </location>
</feature>
<evidence type="ECO:0000259" key="4">
    <source>
        <dbReference type="Pfam" id="PF09511"/>
    </source>
</evidence>
<keyword evidence="6" id="KW-1185">Reference proteome</keyword>
<evidence type="ECO:0000256" key="1">
    <source>
        <dbReference type="SAM" id="MobiDB-lite"/>
    </source>
</evidence>
<evidence type="ECO:0000259" key="2">
    <source>
        <dbReference type="Pfam" id="PF08302"/>
    </source>
</evidence>
<feature type="domain" description="T4 RNA ligase 1-like N-terminal" evidence="4">
    <location>
        <begin position="133"/>
        <end position="397"/>
    </location>
</feature>
<evidence type="ECO:0000259" key="3">
    <source>
        <dbReference type="Pfam" id="PF08303"/>
    </source>
</evidence>
<accession>A0A5C3F1B8</accession>
<dbReference type="InterPro" id="IPR015965">
    <property type="entry name" value="tRNA_lig_PDEase"/>
</dbReference>
<keyword evidence="5" id="KW-0436">Ligase</keyword>
<dbReference type="GO" id="GO:0005634">
    <property type="term" value="C:nucleus"/>
    <property type="evidence" value="ECO:0007669"/>
    <property type="project" value="TreeGrafter"/>
</dbReference>
<feature type="region of interest" description="Disordered" evidence="1">
    <location>
        <begin position="1"/>
        <end position="69"/>
    </location>
</feature>
<evidence type="ECO:0000313" key="5">
    <source>
        <dbReference type="EMBL" id="SPO38218.1"/>
    </source>
</evidence>
<reference evidence="5 6" key="1">
    <citation type="submission" date="2018-03" db="EMBL/GenBank/DDBJ databases">
        <authorList>
            <person name="Guldener U."/>
        </authorList>
    </citation>
    <scope>NUCLEOTIDE SEQUENCE [LARGE SCALE GENOMIC DNA]</scope>
    <source>
        <strain evidence="5 6">DAOM196992</strain>
    </source>
</reference>
<organism evidence="5 6">
    <name type="scientific">Pseudozyma flocculosa</name>
    <dbReference type="NCBI Taxonomy" id="84751"/>
    <lineage>
        <taxon>Eukaryota</taxon>
        <taxon>Fungi</taxon>
        <taxon>Dikarya</taxon>
        <taxon>Basidiomycota</taxon>
        <taxon>Ustilaginomycotina</taxon>
        <taxon>Ustilaginomycetes</taxon>
        <taxon>Ustilaginales</taxon>
        <taxon>Ustilaginaceae</taxon>
        <taxon>Pseudozyma</taxon>
    </lineage>
</organism>
<name>A0A5C3F1B8_9BASI</name>
<dbReference type="GO" id="GO:0003972">
    <property type="term" value="F:RNA ligase (ATP) activity"/>
    <property type="evidence" value="ECO:0007669"/>
    <property type="project" value="InterPro"/>
</dbReference>
<feature type="region of interest" description="Disordered" evidence="1">
    <location>
        <begin position="955"/>
        <end position="981"/>
    </location>
</feature>
<dbReference type="GO" id="GO:0006388">
    <property type="term" value="P:tRNA splicing, via endonucleolytic cleavage and ligation"/>
    <property type="evidence" value="ECO:0007669"/>
    <property type="project" value="InterPro"/>
</dbReference>
<protein>
    <submittedName>
        <fullName evidence="5">Related to TRL1 - tRNA ligase</fullName>
    </submittedName>
</protein>
<proteinExistence type="predicted"/>
<feature type="compositionally biased region" description="Low complexity" evidence="1">
    <location>
        <begin position="447"/>
        <end position="464"/>
    </location>
</feature>
<feature type="domain" description="tRNA ligase kinase" evidence="3">
    <location>
        <begin position="607"/>
        <end position="683"/>
    </location>
</feature>
<dbReference type="PANTHER" id="PTHR32004:SF1">
    <property type="entry name" value="TRNA LIGASE"/>
    <property type="match status" value="1"/>
</dbReference>
<gene>
    <name evidence="5" type="ORF">PSFLO_03695</name>
</gene>
<dbReference type="InterPro" id="IPR027417">
    <property type="entry name" value="P-loop_NTPase"/>
</dbReference>
<dbReference type="Pfam" id="PF09511">
    <property type="entry name" value="RNA_lig_T4_1"/>
    <property type="match status" value="1"/>
</dbReference>
<dbReference type="Gene3D" id="3.40.50.300">
    <property type="entry name" value="P-loop containing nucleotide triphosphate hydrolases"/>
    <property type="match status" value="1"/>
</dbReference>
<dbReference type="GO" id="GO:0005524">
    <property type="term" value="F:ATP binding"/>
    <property type="evidence" value="ECO:0007669"/>
    <property type="project" value="InterPro"/>
</dbReference>
<feature type="compositionally biased region" description="Basic and acidic residues" evidence="1">
    <location>
        <begin position="846"/>
        <end position="865"/>
    </location>
</feature>
<feature type="compositionally biased region" description="Low complexity" evidence="1">
    <location>
        <begin position="353"/>
        <end position="372"/>
    </location>
</feature>
<feature type="region of interest" description="Disordered" evidence="1">
    <location>
        <begin position="846"/>
        <end position="868"/>
    </location>
</feature>
<feature type="region of interest" description="Disordered" evidence="1">
    <location>
        <begin position="679"/>
        <end position="710"/>
    </location>
</feature>
<dbReference type="AlphaFoldDB" id="A0A5C3F1B8"/>
<feature type="compositionally biased region" description="Low complexity" evidence="1">
    <location>
        <begin position="500"/>
        <end position="509"/>
    </location>
</feature>
<dbReference type="OrthoDB" id="276239at2759"/>
<dbReference type="SUPFAM" id="SSF52540">
    <property type="entry name" value="P-loop containing nucleoside triphosphate hydrolases"/>
    <property type="match status" value="1"/>
</dbReference>
<feature type="compositionally biased region" description="Acidic residues" evidence="1">
    <location>
        <begin position="36"/>
        <end position="47"/>
    </location>
</feature>
<dbReference type="InterPro" id="IPR015966">
    <property type="entry name" value="tRNA_lig_kin_fungi"/>
</dbReference>
<sequence>MQAAATHAPPDSADELGEPVPKVPNSPSSAFACLSLDDDDDYDDGDCNDSSQRPTGTSQHMGGNASKAAEVASATRLVEALDAARKRPKPLIRSTGHRVQGPRDEQHHLLSWKTSEFAYRKSSTTGSDLPTLARGLFTERLLTRDGSVQHRVAVRGYDKFFNLAEMPWTRPEAIRAYTVPPYILTFKENGCIIFIAALSDHQLVVTSKHSTGALDGVAVTHAQKGEEWLDVHLARAAKTREQLARELWQRNETAVFELCDDSFEEHVLEYPAEKSGLHLHGLNANSATFRTRPMDEVDAFAREWGFIPTRYIEVASLAELHELTDRIGMSGSWEGEPIEGFVIRTRMPSTDPAGQSSGGASTEAESSSAGSTRAPVSPPYAPGQTWFYKVKFDEPYLMYRDWRELTRKMLSQKAAWEKTVHARGGGGSGANTIPGATGPATVDEPISSPAEPATTEATSSAAADADADADTGEAKVSKSQLKREKKKLEREKREAEAKQRAAAIQAGIAPPEPPQARSKRPETLIFIQWCYDRLYGANGVKARPDLFATFGEGKGIIALRNTFLDYLKAAEGQQKLAALGGGGGDGSNGAAVEAAAAEDTRPFTKTLITPIAVPGCGKTVLAVALSELFGFAHVQSDDFKGKKGFLASVDKELQAHDVVFADKNNHLFQQRDELIELMQKRSDPNQVVKPPSKKKKGKGGGEDEASAAPPAIPRIRTVAVAWQLDALPLNALHRICSDRILARGDNHQTLRADTTGAAGTRDHETVLWRFLEQLQPYGSTLGGEGSEGFGDAKFDETIWLGVDEGLEASLRRIVKGLCPMLGLPMPDDARIEAALAKAVEYKPAVKRETKSEKKSAGGAGDKDAVEGTGGAEAEAGAVAKAGSGGGGGVKVRYYGIAVELDLHAVLGKLFDEGQSSDASSEAIASGREFFHQLRQEKRITLRPHITLVHSAAVAKEQESQSITNPEAAETKDAPAKQAEDVAGATARWERYADLCRPSNDVVEFDMVLDRLIWDGRVMALSVRDVSSASVPDFEAVQGGRGGQGQGRWRPHVTVGTAAQDIRPVEANRALMEAEDGKQGVFQIPIGQGGTGVRAKGRLQGMNH</sequence>
<feature type="compositionally biased region" description="Basic and acidic residues" evidence="1">
    <location>
        <begin position="968"/>
        <end position="979"/>
    </location>
</feature>
<feature type="domain" description="tRNA ligase kinase" evidence="3">
    <location>
        <begin position="714"/>
        <end position="778"/>
    </location>
</feature>